<keyword evidence="6" id="KW-0808">Transferase</keyword>
<dbReference type="SMART" id="SM00073">
    <property type="entry name" value="HPT"/>
    <property type="match status" value="1"/>
</dbReference>
<dbReference type="CDD" id="cd16916">
    <property type="entry name" value="HATPase_CheA-like"/>
    <property type="match status" value="1"/>
</dbReference>
<sequence>MRDIDPSIGLYVEETRELLGELERGLLDLEKDPTDMEGVDACFRAMHTIKGGGAMFGFEEISRFTHDVETVYDRVRSGQLTVTRELLSLTLAAKDHILALLDAPAEAVGPELRAASDELLASFAAFLPAGSQPGKPAAAAPQAAGEAVASANPDQPAYACEGRPGPPGIYWIRFRPAPRILHTGNDPVRILADLDAMGLVRVLRHGPLPDLDASDFEPEEAYGVYDMLVRTPCGINSLRDVFIFVEGDSDVTIERIHEGALRDDDLTALLGNLAGLDAAPTDVVLETLGRALAAMLASISQAKAQVRSKVARIGAIEAGAQRQGAPAAATLRVDAARLDSVVTMAGELVILQSRLRQAVQARDLDAAAAVDEDLERLTDAMRDVALGLRMLPIGTVFSQFTRLLRDLSASLGKEVDFEALGGDTELDKTVIDRIKDPLVHLLRNSLDHGVEPPDARQRAGKTPHGRVTLSASHSGGNVVISIIDDGRGIDPAVVRQKAVERGLLAPDADPSEKELFDLIFAPGFSTAAAISDVSGRGVGMDVVKRNIEALRGTVEVESVLGRGTTVTIKLPLTLAIIDGFNVVVGRDSFIVPLVTLRGFQERFVTGEARTVENMERMGDLIPVVSLRRLFSVPGEQPGYERVVVTEVEGEMVGFCVDRVVGRQQAVIKSLDTCYRHLKWISGTTINGDGSISLILDVPQLVRFVRGQEDSRLHAAKASRTLAQ</sequence>
<name>G7QDC0_9BACT</name>
<keyword evidence="8 17" id="KW-0418">Kinase</keyword>
<dbReference type="EMBL" id="CM001368">
    <property type="protein sequence ID" value="EHJ46426.1"/>
    <property type="molecule type" value="Genomic_DNA"/>
</dbReference>
<dbReference type="Gene3D" id="1.20.120.160">
    <property type="entry name" value="HPT domain"/>
    <property type="match status" value="1"/>
</dbReference>
<dbReference type="SUPFAM" id="SSF50341">
    <property type="entry name" value="CheW-like"/>
    <property type="match status" value="1"/>
</dbReference>
<keyword evidence="4" id="KW-0145">Chemotaxis</keyword>
<dbReference type="InterPro" id="IPR051315">
    <property type="entry name" value="Bact_Chemotaxis_CheA"/>
</dbReference>
<reference evidence="18" key="1">
    <citation type="journal article" date="2015" name="Genome Announc.">
        <title>High-Quality Draft Genome Sequence of Desulfovibrio carbinoliphilus FW-101-2B, an Organic Acid-Oxidizing Sulfate-Reducing Bacterium Isolated from Uranium(VI)-Contaminated Groundwater.</title>
        <authorList>
            <person name="Ramsay B.D."/>
            <person name="Hwang C."/>
            <person name="Woo H.L."/>
            <person name="Carroll S.L."/>
            <person name="Lucas S."/>
            <person name="Han J."/>
            <person name="Lapidus A.L."/>
            <person name="Cheng J.F."/>
            <person name="Goodwin L.A."/>
            <person name="Pitluck S."/>
            <person name="Peters L."/>
            <person name="Chertkov O."/>
            <person name="Held B."/>
            <person name="Detter J.C."/>
            <person name="Han C.S."/>
            <person name="Tapia R."/>
            <person name="Land M.L."/>
            <person name="Hauser L.J."/>
            <person name="Kyrpides N.C."/>
            <person name="Ivanova N.N."/>
            <person name="Mikhailova N."/>
            <person name="Pagani I."/>
            <person name="Woyke T."/>
            <person name="Arkin A.P."/>
            <person name="Dehal P."/>
            <person name="Chivian D."/>
            <person name="Criddle C.S."/>
            <person name="Wu W."/>
            <person name="Chakraborty R."/>
            <person name="Hazen T.C."/>
            <person name="Fields M.W."/>
        </authorList>
    </citation>
    <scope>NUCLEOTIDE SEQUENCE [LARGE SCALE GENOMIC DNA]</scope>
    <source>
        <strain evidence="18">FW-101-2B</strain>
    </source>
</reference>
<dbReference type="RefSeq" id="WP_009179871.1">
    <property type="nucleotide sequence ID" value="NZ_CM001368.1"/>
</dbReference>
<dbReference type="InterPro" id="IPR036061">
    <property type="entry name" value="CheW-like_dom_sf"/>
</dbReference>
<feature type="region of interest" description="Disordered" evidence="13">
    <location>
        <begin position="449"/>
        <end position="468"/>
    </location>
</feature>
<evidence type="ECO:0000256" key="12">
    <source>
        <dbReference type="PROSITE-ProRule" id="PRU00110"/>
    </source>
</evidence>
<dbReference type="GO" id="GO:0006935">
    <property type="term" value="P:chemotaxis"/>
    <property type="evidence" value="ECO:0007669"/>
    <property type="project" value="UniProtKB-KW"/>
</dbReference>
<keyword evidence="18" id="KW-1185">Reference proteome</keyword>
<dbReference type="STRING" id="694327.DFW101_0409"/>
<evidence type="ECO:0000256" key="10">
    <source>
        <dbReference type="ARBA" id="ARBA00023012"/>
    </source>
</evidence>
<dbReference type="PROSITE" id="PS50851">
    <property type="entry name" value="CHEW"/>
    <property type="match status" value="1"/>
</dbReference>
<dbReference type="InterPro" id="IPR008207">
    <property type="entry name" value="Sig_transdc_His_kin_Hpt_dom"/>
</dbReference>
<accession>G7QDC0</accession>
<comment type="function">
    <text evidence="11">Involved in the transmission of sensory signals from the chemoreceptors to the flagellar motors. CheA is autophosphorylated; it can transfer its phosphate group to either CheB or CheY.</text>
</comment>
<gene>
    <name evidence="17" type="ORF">DFW101_0409</name>
</gene>
<dbReference type="PANTHER" id="PTHR43395:SF10">
    <property type="entry name" value="CHEMOTAXIS PROTEIN CHEA"/>
    <property type="match status" value="1"/>
</dbReference>
<dbReference type="SUPFAM" id="SSF47384">
    <property type="entry name" value="Homodimeric domain of signal transducing histidine kinase"/>
    <property type="match status" value="1"/>
</dbReference>
<evidence type="ECO:0000259" key="15">
    <source>
        <dbReference type="PROSITE" id="PS50851"/>
    </source>
</evidence>
<evidence type="ECO:0000256" key="9">
    <source>
        <dbReference type="ARBA" id="ARBA00022840"/>
    </source>
</evidence>
<feature type="domain" description="Histidine kinase" evidence="14">
    <location>
        <begin position="343"/>
        <end position="574"/>
    </location>
</feature>
<evidence type="ECO:0000256" key="7">
    <source>
        <dbReference type="ARBA" id="ARBA00022741"/>
    </source>
</evidence>
<dbReference type="InterPro" id="IPR005467">
    <property type="entry name" value="His_kinase_dom"/>
</dbReference>
<dbReference type="SMART" id="SM00387">
    <property type="entry name" value="HATPase_c"/>
    <property type="match status" value="1"/>
</dbReference>
<evidence type="ECO:0000256" key="4">
    <source>
        <dbReference type="ARBA" id="ARBA00022500"/>
    </source>
</evidence>
<dbReference type="GO" id="GO:0005524">
    <property type="term" value="F:ATP binding"/>
    <property type="evidence" value="ECO:0007669"/>
    <property type="project" value="UniProtKB-KW"/>
</dbReference>
<comment type="catalytic activity">
    <reaction evidence="1">
        <text>ATP + protein L-histidine = ADP + protein N-phospho-L-histidine.</text>
        <dbReference type="EC" id="2.7.13.3"/>
    </reaction>
</comment>
<dbReference type="PROSITE" id="PS50109">
    <property type="entry name" value="HIS_KIN"/>
    <property type="match status" value="1"/>
</dbReference>
<dbReference type="SMART" id="SM00260">
    <property type="entry name" value="CheW"/>
    <property type="match status" value="1"/>
</dbReference>
<dbReference type="InterPro" id="IPR037006">
    <property type="entry name" value="CheA-like_homodim_sf"/>
</dbReference>
<dbReference type="GO" id="GO:0005737">
    <property type="term" value="C:cytoplasm"/>
    <property type="evidence" value="ECO:0007669"/>
    <property type="project" value="InterPro"/>
</dbReference>
<evidence type="ECO:0000256" key="6">
    <source>
        <dbReference type="ARBA" id="ARBA00022679"/>
    </source>
</evidence>
<dbReference type="SMART" id="SM01231">
    <property type="entry name" value="H-kinase_dim"/>
    <property type="match status" value="1"/>
</dbReference>
<dbReference type="Proteomes" id="UP000004662">
    <property type="component" value="Chromosome"/>
</dbReference>
<evidence type="ECO:0000259" key="14">
    <source>
        <dbReference type="PROSITE" id="PS50109"/>
    </source>
</evidence>
<proteinExistence type="predicted"/>
<keyword evidence="7" id="KW-0547">Nucleotide-binding</keyword>
<keyword evidence="5 12" id="KW-0597">Phosphoprotein</keyword>
<dbReference type="OrthoDB" id="9803176at2"/>
<dbReference type="eggNOG" id="COG0643">
    <property type="taxonomic scope" value="Bacteria"/>
</dbReference>
<dbReference type="Pfam" id="PF01584">
    <property type="entry name" value="CheW"/>
    <property type="match status" value="1"/>
</dbReference>
<evidence type="ECO:0000256" key="8">
    <source>
        <dbReference type="ARBA" id="ARBA00022777"/>
    </source>
</evidence>
<dbReference type="Gene3D" id="1.10.287.560">
    <property type="entry name" value="Histidine kinase CheA-like, homodimeric domain"/>
    <property type="match status" value="1"/>
</dbReference>
<dbReference type="Gene3D" id="3.30.565.10">
    <property type="entry name" value="Histidine kinase-like ATPase, C-terminal domain"/>
    <property type="match status" value="1"/>
</dbReference>
<evidence type="ECO:0000256" key="11">
    <source>
        <dbReference type="ARBA" id="ARBA00035100"/>
    </source>
</evidence>
<dbReference type="PROSITE" id="PS50894">
    <property type="entry name" value="HPT"/>
    <property type="match status" value="1"/>
</dbReference>
<dbReference type="AlphaFoldDB" id="G7QDC0"/>
<dbReference type="InterPro" id="IPR003594">
    <property type="entry name" value="HATPase_dom"/>
</dbReference>
<dbReference type="SUPFAM" id="SSF55874">
    <property type="entry name" value="ATPase domain of HSP90 chaperone/DNA topoisomerase II/histidine kinase"/>
    <property type="match status" value="1"/>
</dbReference>
<dbReference type="InterPro" id="IPR004105">
    <property type="entry name" value="CheA-like_dim"/>
</dbReference>
<feature type="modified residue" description="Phosphohistidine" evidence="12">
    <location>
        <position position="47"/>
    </location>
</feature>
<evidence type="ECO:0000259" key="16">
    <source>
        <dbReference type="PROSITE" id="PS50894"/>
    </source>
</evidence>
<evidence type="ECO:0000256" key="13">
    <source>
        <dbReference type="SAM" id="MobiDB-lite"/>
    </source>
</evidence>
<organism evidence="17 18">
    <name type="scientific">Solidesulfovibrio carbinoliphilus subsp. oakridgensis</name>
    <dbReference type="NCBI Taxonomy" id="694327"/>
    <lineage>
        <taxon>Bacteria</taxon>
        <taxon>Pseudomonadati</taxon>
        <taxon>Thermodesulfobacteriota</taxon>
        <taxon>Desulfovibrionia</taxon>
        <taxon>Desulfovibrionales</taxon>
        <taxon>Desulfovibrionaceae</taxon>
        <taxon>Solidesulfovibrio</taxon>
    </lineage>
</organism>
<dbReference type="InterPro" id="IPR002545">
    <property type="entry name" value="CheW-lke_dom"/>
</dbReference>
<feature type="domain" description="CheW-like" evidence="15">
    <location>
        <begin position="576"/>
        <end position="706"/>
    </location>
</feature>
<evidence type="ECO:0000313" key="18">
    <source>
        <dbReference type="Proteomes" id="UP000004662"/>
    </source>
</evidence>
<dbReference type="Gene3D" id="2.30.30.40">
    <property type="entry name" value="SH3 Domains"/>
    <property type="match status" value="1"/>
</dbReference>
<dbReference type="HOGENOM" id="CLU_000650_3_6_7"/>
<dbReference type="CDD" id="cd00088">
    <property type="entry name" value="HPT"/>
    <property type="match status" value="1"/>
</dbReference>
<protein>
    <recommendedName>
        <fullName evidence="3">Chemotaxis protein CheA</fullName>
        <ecNumber evidence="2">2.7.13.3</ecNumber>
    </recommendedName>
</protein>
<evidence type="ECO:0000256" key="2">
    <source>
        <dbReference type="ARBA" id="ARBA00012438"/>
    </source>
</evidence>
<evidence type="ECO:0000313" key="17">
    <source>
        <dbReference type="EMBL" id="EHJ46426.1"/>
    </source>
</evidence>
<feature type="domain" description="HPt" evidence="16">
    <location>
        <begin position="1"/>
        <end position="104"/>
    </location>
</feature>
<dbReference type="InterPro" id="IPR036097">
    <property type="entry name" value="HisK_dim/P_sf"/>
</dbReference>
<dbReference type="FunFam" id="3.30.565.10:FF:000016">
    <property type="entry name" value="Chemotaxis protein CheA, putative"/>
    <property type="match status" value="1"/>
</dbReference>
<dbReference type="EC" id="2.7.13.3" evidence="2"/>
<evidence type="ECO:0000256" key="3">
    <source>
        <dbReference type="ARBA" id="ARBA00021495"/>
    </source>
</evidence>
<dbReference type="Pfam" id="PF02518">
    <property type="entry name" value="HATPase_c"/>
    <property type="match status" value="1"/>
</dbReference>
<keyword evidence="10" id="KW-0902">Two-component regulatory system</keyword>
<dbReference type="GO" id="GO:0000155">
    <property type="term" value="F:phosphorelay sensor kinase activity"/>
    <property type="evidence" value="ECO:0007669"/>
    <property type="project" value="InterPro"/>
</dbReference>
<dbReference type="Pfam" id="PF01627">
    <property type="entry name" value="Hpt"/>
    <property type="match status" value="1"/>
</dbReference>
<dbReference type="Pfam" id="PF02895">
    <property type="entry name" value="H-kinase_dim"/>
    <property type="match status" value="1"/>
</dbReference>
<dbReference type="InterPro" id="IPR004358">
    <property type="entry name" value="Sig_transdc_His_kin-like_C"/>
</dbReference>
<dbReference type="PANTHER" id="PTHR43395">
    <property type="entry name" value="SENSOR HISTIDINE KINASE CHEA"/>
    <property type="match status" value="1"/>
</dbReference>
<evidence type="ECO:0000256" key="1">
    <source>
        <dbReference type="ARBA" id="ARBA00000085"/>
    </source>
</evidence>
<dbReference type="InterPro" id="IPR036641">
    <property type="entry name" value="HPT_dom_sf"/>
</dbReference>
<evidence type="ECO:0000256" key="5">
    <source>
        <dbReference type="ARBA" id="ARBA00022553"/>
    </source>
</evidence>
<keyword evidence="9" id="KW-0067">ATP-binding</keyword>
<dbReference type="SUPFAM" id="SSF47226">
    <property type="entry name" value="Histidine-containing phosphotransfer domain, HPT domain"/>
    <property type="match status" value="1"/>
</dbReference>
<dbReference type="PRINTS" id="PR00344">
    <property type="entry name" value="BCTRLSENSOR"/>
</dbReference>
<dbReference type="InterPro" id="IPR036890">
    <property type="entry name" value="HATPase_C_sf"/>
</dbReference>